<protein>
    <submittedName>
        <fullName evidence="1">Uncharacterized protein</fullName>
    </submittedName>
</protein>
<reference evidence="1" key="1">
    <citation type="journal article" date="2015" name="Nature">
        <title>Complex archaea that bridge the gap between prokaryotes and eukaryotes.</title>
        <authorList>
            <person name="Spang A."/>
            <person name="Saw J.H."/>
            <person name="Jorgensen S.L."/>
            <person name="Zaremba-Niedzwiedzka K."/>
            <person name="Martijn J."/>
            <person name="Lind A.E."/>
            <person name="van Eijk R."/>
            <person name="Schleper C."/>
            <person name="Guy L."/>
            <person name="Ettema T.J."/>
        </authorList>
    </citation>
    <scope>NUCLEOTIDE SEQUENCE</scope>
</reference>
<proteinExistence type="predicted"/>
<gene>
    <name evidence="1" type="ORF">LCGC14_1669790</name>
</gene>
<dbReference type="AlphaFoldDB" id="A0A0F9IED2"/>
<dbReference type="EMBL" id="LAZR01014317">
    <property type="protein sequence ID" value="KKM18034.1"/>
    <property type="molecule type" value="Genomic_DNA"/>
</dbReference>
<organism evidence="1">
    <name type="scientific">marine sediment metagenome</name>
    <dbReference type="NCBI Taxonomy" id="412755"/>
    <lineage>
        <taxon>unclassified sequences</taxon>
        <taxon>metagenomes</taxon>
        <taxon>ecological metagenomes</taxon>
    </lineage>
</organism>
<sequence>MPIWSNQVPKDSRGLALPLKRAPTNGKIVAIVTNEELIGCNTHFWGGHTTPCEGKDCEAHLRGIPFRWHGYLGAVDVQTHLHFIFEMTVQAADSFKAFHRANRTLRGCIFEAKRLKAIVNSRVCIKCKPADLRERSLPKAPDIRKCMAIIWNVPDQDVEVEGTLKDVRHLQFNPNPMDDPILAAEAARREASA</sequence>
<comment type="caution">
    <text evidence="1">The sequence shown here is derived from an EMBL/GenBank/DDBJ whole genome shotgun (WGS) entry which is preliminary data.</text>
</comment>
<evidence type="ECO:0000313" key="1">
    <source>
        <dbReference type="EMBL" id="KKM18034.1"/>
    </source>
</evidence>
<accession>A0A0F9IED2</accession>
<name>A0A0F9IED2_9ZZZZ</name>